<sequence length="209" mass="23095">MISPTIVRLSIIAVGLNFLSSCACDKDDLPQYRLTEAEQTWTAPYTVNTEWRFRNAAGYERVYRVTKRADDMEESGGGKSSSCPSYYRQAFSATLQRIDSVGSPISHQLIMQASTNNSSLPFAGSLSWNWVQFTLAIDRVKSGGNIGYNCELLPQLTVGTKTYQQVLKSTSLTGSALIPLSTDAKVIYLTSDAGIIRVEEWGGTVWDRQ</sequence>
<organism evidence="2 3">
    <name type="scientific">Hymenobacter aranciens</name>
    <dbReference type="NCBI Taxonomy" id="3063996"/>
    <lineage>
        <taxon>Bacteria</taxon>
        <taxon>Pseudomonadati</taxon>
        <taxon>Bacteroidota</taxon>
        <taxon>Cytophagia</taxon>
        <taxon>Cytophagales</taxon>
        <taxon>Hymenobacteraceae</taxon>
        <taxon>Hymenobacter</taxon>
    </lineage>
</organism>
<proteinExistence type="predicted"/>
<evidence type="ECO:0008006" key="4">
    <source>
        <dbReference type="Google" id="ProtNLM"/>
    </source>
</evidence>
<accession>A0ABT9BAQ9</accession>
<dbReference type="RefSeq" id="WP_305006670.1">
    <property type="nucleotide sequence ID" value="NZ_JAUQSY010000007.1"/>
</dbReference>
<evidence type="ECO:0000313" key="3">
    <source>
        <dbReference type="Proteomes" id="UP001176429"/>
    </source>
</evidence>
<keyword evidence="3" id="KW-1185">Reference proteome</keyword>
<dbReference type="EMBL" id="JAUQSY010000007">
    <property type="protein sequence ID" value="MDO7875354.1"/>
    <property type="molecule type" value="Genomic_DNA"/>
</dbReference>
<feature type="chain" id="PRO_5045173298" description="Lipoprotein" evidence="1">
    <location>
        <begin position="24"/>
        <end position="209"/>
    </location>
</feature>
<protein>
    <recommendedName>
        <fullName evidence="4">Lipoprotein</fullName>
    </recommendedName>
</protein>
<dbReference type="Proteomes" id="UP001176429">
    <property type="component" value="Unassembled WGS sequence"/>
</dbReference>
<feature type="signal peptide" evidence="1">
    <location>
        <begin position="1"/>
        <end position="23"/>
    </location>
</feature>
<keyword evidence="1" id="KW-0732">Signal</keyword>
<evidence type="ECO:0000313" key="2">
    <source>
        <dbReference type="EMBL" id="MDO7875354.1"/>
    </source>
</evidence>
<comment type="caution">
    <text evidence="2">The sequence shown here is derived from an EMBL/GenBank/DDBJ whole genome shotgun (WGS) entry which is preliminary data.</text>
</comment>
<name>A0ABT9BAQ9_9BACT</name>
<gene>
    <name evidence="2" type="ORF">Q5H93_11490</name>
</gene>
<reference evidence="2" key="1">
    <citation type="submission" date="2023-07" db="EMBL/GenBank/DDBJ databases">
        <authorList>
            <person name="Kim M.K."/>
        </authorList>
    </citation>
    <scope>NUCLEOTIDE SEQUENCE</scope>
    <source>
        <strain evidence="2">ASUV-10-1</strain>
    </source>
</reference>
<evidence type="ECO:0000256" key="1">
    <source>
        <dbReference type="SAM" id="SignalP"/>
    </source>
</evidence>